<name>A0A0F9EE67_9ZZZZ</name>
<feature type="non-terminal residue" evidence="1">
    <location>
        <position position="1"/>
    </location>
</feature>
<proteinExistence type="predicted"/>
<comment type="caution">
    <text evidence="1">The sequence shown here is derived from an EMBL/GenBank/DDBJ whole genome shotgun (WGS) entry which is preliminary data.</text>
</comment>
<organism evidence="1">
    <name type="scientific">marine sediment metagenome</name>
    <dbReference type="NCBI Taxonomy" id="412755"/>
    <lineage>
        <taxon>unclassified sequences</taxon>
        <taxon>metagenomes</taxon>
        <taxon>ecological metagenomes</taxon>
    </lineage>
</organism>
<dbReference type="Gene3D" id="3.40.50.10320">
    <property type="entry name" value="LmbE-like"/>
    <property type="match status" value="1"/>
</dbReference>
<dbReference type="AlphaFoldDB" id="A0A0F9EE67"/>
<protein>
    <recommendedName>
        <fullName evidence="2">LmbE family protein</fullName>
    </recommendedName>
</protein>
<dbReference type="InterPro" id="IPR024078">
    <property type="entry name" value="LmbE-like_dom_sf"/>
</dbReference>
<reference evidence="1" key="1">
    <citation type="journal article" date="2015" name="Nature">
        <title>Complex archaea that bridge the gap between prokaryotes and eukaryotes.</title>
        <authorList>
            <person name="Spang A."/>
            <person name="Saw J.H."/>
            <person name="Jorgensen S.L."/>
            <person name="Zaremba-Niedzwiedzka K."/>
            <person name="Martijn J."/>
            <person name="Lind A.E."/>
            <person name="van Eijk R."/>
            <person name="Schleper C."/>
            <person name="Guy L."/>
            <person name="Ettema T.J."/>
        </authorList>
    </citation>
    <scope>NUCLEOTIDE SEQUENCE</scope>
</reference>
<evidence type="ECO:0000313" key="1">
    <source>
        <dbReference type="EMBL" id="KKL22268.1"/>
    </source>
</evidence>
<dbReference type="SUPFAM" id="SSF102588">
    <property type="entry name" value="LmbE-like"/>
    <property type="match status" value="1"/>
</dbReference>
<evidence type="ECO:0008006" key="2">
    <source>
        <dbReference type="Google" id="ProtNLM"/>
    </source>
</evidence>
<accession>A0A0F9EE67</accession>
<sequence>MYQKKIDEFFFAGTTCCSLEEEMIKFIRFYKPDVVITHHPNEYAHWDHAETGKIVCRALKGAMKRMPAENRHWVPMVYFFAVHFRPESARIGVQIQPPDLLIDIQKTVEDKIDALMCYESQGHNNREAMVKRMNSYESEMGRANGLDYSEGFIFYYPLKRIFLEENFDGGFYNKKQIEI</sequence>
<dbReference type="EMBL" id="LAZR01037415">
    <property type="protein sequence ID" value="KKL22268.1"/>
    <property type="molecule type" value="Genomic_DNA"/>
</dbReference>
<gene>
    <name evidence="1" type="ORF">LCGC14_2437120</name>
</gene>